<feature type="transmembrane region" description="Helical" evidence="8">
    <location>
        <begin position="75"/>
        <end position="96"/>
    </location>
</feature>
<dbReference type="STRING" id="679200.HMPREF9333_00345"/>
<dbReference type="AlphaFoldDB" id="G5GFK6"/>
<dbReference type="PANTHER" id="PTHR13285">
    <property type="entry name" value="ACYLTRANSFERASE"/>
    <property type="match status" value="1"/>
</dbReference>
<dbReference type="PIRSF" id="PIRSF016636">
    <property type="entry name" value="AlgI_DltB"/>
    <property type="match status" value="1"/>
</dbReference>
<feature type="transmembrane region" description="Helical" evidence="8">
    <location>
        <begin position="7"/>
        <end position="24"/>
    </location>
</feature>
<evidence type="ECO:0000256" key="5">
    <source>
        <dbReference type="ARBA" id="ARBA00022989"/>
    </source>
</evidence>
<keyword evidence="7" id="KW-0808">Transferase</keyword>
<evidence type="ECO:0000256" key="6">
    <source>
        <dbReference type="ARBA" id="ARBA00023136"/>
    </source>
</evidence>
<dbReference type="InterPro" id="IPR024194">
    <property type="entry name" value="Ac/AlaTfrase_AlgI/DltB"/>
</dbReference>
<dbReference type="eggNOG" id="COG1696">
    <property type="taxonomic scope" value="Bacteria"/>
</dbReference>
<dbReference type="InterPro" id="IPR028362">
    <property type="entry name" value="AlgI"/>
</dbReference>
<gene>
    <name evidence="9" type="ORF">HMPREF9333_00345</name>
</gene>
<dbReference type="EMBL" id="ACZL01000007">
    <property type="protein sequence ID" value="EHI56483.1"/>
    <property type="molecule type" value="Genomic_DNA"/>
</dbReference>
<dbReference type="InterPro" id="IPR051085">
    <property type="entry name" value="MB_O-acyltransferase"/>
</dbReference>
<feature type="transmembrane region" description="Helical" evidence="8">
    <location>
        <begin position="353"/>
        <end position="371"/>
    </location>
</feature>
<reference evidence="9 10" key="1">
    <citation type="submission" date="2011-08" db="EMBL/GenBank/DDBJ databases">
        <title>The Genome Sequence of Johnsonella ignava ATCC 51276.</title>
        <authorList>
            <consortium name="The Broad Institute Genome Sequencing Platform"/>
            <person name="Earl A."/>
            <person name="Ward D."/>
            <person name="Feldgarden M."/>
            <person name="Gevers D."/>
            <person name="Izard J."/>
            <person name="Blanton J.M."/>
            <person name="Baranova O.V."/>
            <person name="Dewhirst F.E."/>
            <person name="Young S.K."/>
            <person name="Zeng Q."/>
            <person name="Gargeya S."/>
            <person name="Fitzgerald M."/>
            <person name="Haas B."/>
            <person name="Abouelleil A."/>
            <person name="Alvarado L."/>
            <person name="Arachchi H.M."/>
            <person name="Berlin A."/>
            <person name="Brown A."/>
            <person name="Chapman S.B."/>
            <person name="Chen Z."/>
            <person name="Dunbar C."/>
            <person name="Freedman E."/>
            <person name="Gearin G."/>
            <person name="Gellesch M."/>
            <person name="Goldberg J."/>
            <person name="Griggs A."/>
            <person name="Gujja S."/>
            <person name="Heiman D."/>
            <person name="Howarth C."/>
            <person name="Larson L."/>
            <person name="Lui A."/>
            <person name="MacDonald P.J.P."/>
            <person name="Montmayeur A."/>
            <person name="Murphy C."/>
            <person name="Neiman D."/>
            <person name="Pearson M."/>
            <person name="Priest M."/>
            <person name="Roberts A."/>
            <person name="Saif S."/>
            <person name="Shea T."/>
            <person name="Shenoy N."/>
            <person name="Sisk P."/>
            <person name="Stolte C."/>
            <person name="Sykes S."/>
            <person name="Wortman J."/>
            <person name="Nusbaum C."/>
            <person name="Birren B."/>
        </authorList>
    </citation>
    <scope>NUCLEOTIDE SEQUENCE [LARGE SCALE GENOMIC DNA]</scope>
    <source>
        <strain evidence="9 10">ATCC 51276</strain>
    </source>
</reference>
<dbReference type="InterPro" id="IPR004299">
    <property type="entry name" value="MBOAT_fam"/>
</dbReference>
<feature type="transmembrane region" description="Helical" evidence="8">
    <location>
        <begin position="116"/>
        <end position="135"/>
    </location>
</feature>
<keyword evidence="10" id="KW-1185">Reference proteome</keyword>
<proteinExistence type="inferred from homology"/>
<dbReference type="PANTHER" id="PTHR13285:SF18">
    <property type="entry name" value="PROTEIN-CYSTEINE N-PALMITOYLTRANSFERASE RASP"/>
    <property type="match status" value="1"/>
</dbReference>
<organism evidence="9 10">
    <name type="scientific">Johnsonella ignava ATCC 51276</name>
    <dbReference type="NCBI Taxonomy" id="679200"/>
    <lineage>
        <taxon>Bacteria</taxon>
        <taxon>Bacillati</taxon>
        <taxon>Bacillota</taxon>
        <taxon>Clostridia</taxon>
        <taxon>Lachnospirales</taxon>
        <taxon>Lachnospiraceae</taxon>
        <taxon>Johnsonella</taxon>
    </lineage>
</organism>
<dbReference type="Proteomes" id="UP000003011">
    <property type="component" value="Unassembled WGS sequence"/>
</dbReference>
<feature type="transmembrane region" description="Helical" evidence="8">
    <location>
        <begin position="30"/>
        <end position="54"/>
    </location>
</feature>
<feature type="transmembrane region" description="Helical" evidence="8">
    <location>
        <begin position="404"/>
        <end position="421"/>
    </location>
</feature>
<accession>G5GFK6</accession>
<evidence type="ECO:0000313" key="10">
    <source>
        <dbReference type="Proteomes" id="UP000003011"/>
    </source>
</evidence>
<keyword evidence="6 7" id="KW-0472">Membrane</keyword>
<name>G5GFK6_9FIRM</name>
<evidence type="ECO:0000256" key="8">
    <source>
        <dbReference type="SAM" id="Phobius"/>
    </source>
</evidence>
<dbReference type="HOGENOM" id="CLU_025255_1_3_9"/>
<keyword evidence="3 7" id="KW-1003">Cell membrane</keyword>
<dbReference type="PIRSF" id="PIRSF500217">
    <property type="entry name" value="AlgI"/>
    <property type="match status" value="1"/>
</dbReference>
<keyword evidence="5 8" id="KW-1133">Transmembrane helix</keyword>
<dbReference type="GO" id="GO:0005886">
    <property type="term" value="C:plasma membrane"/>
    <property type="evidence" value="ECO:0007669"/>
    <property type="project" value="UniProtKB-SubCell"/>
</dbReference>
<comment type="similarity">
    <text evidence="2 7">Belongs to the membrane-bound acyltransferase family.</text>
</comment>
<evidence type="ECO:0000256" key="3">
    <source>
        <dbReference type="ARBA" id="ARBA00022475"/>
    </source>
</evidence>
<keyword evidence="7" id="KW-0012">Acyltransferase</keyword>
<dbReference type="PATRIC" id="fig|679200.3.peg.369"/>
<feature type="transmembrane region" description="Helical" evidence="8">
    <location>
        <begin position="147"/>
        <end position="170"/>
    </location>
</feature>
<keyword evidence="4 8" id="KW-0812">Transmembrane</keyword>
<dbReference type="RefSeq" id="WP_005539376.1">
    <property type="nucleotide sequence ID" value="NZ_JH378829.1"/>
</dbReference>
<comment type="subcellular location">
    <subcellularLocation>
        <location evidence="1">Cell membrane</location>
        <topology evidence="1">Multi-pass membrane protein</topology>
    </subcellularLocation>
</comment>
<protein>
    <recommendedName>
        <fullName evidence="11">MBOAT family protein</fullName>
    </recommendedName>
</protein>
<evidence type="ECO:0000256" key="1">
    <source>
        <dbReference type="ARBA" id="ARBA00004651"/>
    </source>
</evidence>
<evidence type="ECO:0008006" key="11">
    <source>
        <dbReference type="Google" id="ProtNLM"/>
    </source>
</evidence>
<feature type="transmembrane region" description="Helical" evidence="8">
    <location>
        <begin position="310"/>
        <end position="332"/>
    </location>
</feature>
<dbReference type="Pfam" id="PF03062">
    <property type="entry name" value="MBOAT"/>
    <property type="match status" value="1"/>
</dbReference>
<dbReference type="GO" id="GO:0016746">
    <property type="term" value="F:acyltransferase activity"/>
    <property type="evidence" value="ECO:0007669"/>
    <property type="project" value="UniProtKB-KW"/>
</dbReference>
<evidence type="ECO:0000256" key="4">
    <source>
        <dbReference type="ARBA" id="ARBA00022692"/>
    </source>
</evidence>
<dbReference type="OrthoDB" id="9805788at2"/>
<sequence length="468" mass="54119">MVFSSVLFLFIFMPVTIGIYFILPKPAKNTWLFIMSFIFYAWGGMAYALLVLFSTIVNYITGLLMDKQEGSKRKICLAAGVAYNLFILFFFKYFNFVVENIKFVLGPAGNNINPPLIPLPIGISFFTFQIMSYIIDLYRKEIKVQKNFINLGLYILLFPQLIAGPIVRYIDVEEKISKRSVDLDSFSHGLKRFILGLGKKVIIANAMGEWADIAFNDISRLSTPMAWLGIAAYTLQIFFDFSAYSDMAIGLGEIFGFHFLENFNYPYGAVTIQDFWRKWHMSLTTWFRDYLYIPLGGNRKGAVRTYINNFIVFFMTGLWHGAAWNFILWGLFHGFFQIVEKTLFGKYIRKLPAVLGHIYTMLIVMVGWVLFRADTLGDALKYCHYMFSYNIKDINIFFSVLDNWKIFVLVLAVLFSVPFAAKINTLPVIQKHTTAKKYADMVLYTMLFIISIMFVSGSSFNPFIYFRF</sequence>
<evidence type="ECO:0000256" key="7">
    <source>
        <dbReference type="PIRNR" id="PIRNR016636"/>
    </source>
</evidence>
<comment type="caution">
    <text evidence="9">The sequence shown here is derived from an EMBL/GenBank/DDBJ whole genome shotgun (WGS) entry which is preliminary data.</text>
</comment>
<feature type="transmembrane region" description="Helical" evidence="8">
    <location>
        <begin position="442"/>
        <end position="466"/>
    </location>
</feature>
<dbReference type="GO" id="GO:0042121">
    <property type="term" value="P:alginic acid biosynthetic process"/>
    <property type="evidence" value="ECO:0007669"/>
    <property type="project" value="InterPro"/>
</dbReference>
<evidence type="ECO:0000256" key="2">
    <source>
        <dbReference type="ARBA" id="ARBA00010323"/>
    </source>
</evidence>
<evidence type="ECO:0000313" key="9">
    <source>
        <dbReference type="EMBL" id="EHI56483.1"/>
    </source>
</evidence>